<dbReference type="GeneID" id="96904647"/>
<feature type="compositionally biased region" description="Low complexity" evidence="1">
    <location>
        <begin position="142"/>
        <end position="172"/>
    </location>
</feature>
<feature type="region of interest" description="Disordered" evidence="1">
    <location>
        <begin position="140"/>
        <end position="188"/>
    </location>
</feature>
<dbReference type="FunCoup" id="G0VHU7">
    <property type="interactions" value="140"/>
</dbReference>
<dbReference type="GO" id="GO:0005770">
    <property type="term" value="C:late endosome"/>
    <property type="evidence" value="ECO:0007669"/>
    <property type="project" value="EnsemblFungi"/>
</dbReference>
<dbReference type="RefSeq" id="XP_003677334.1">
    <property type="nucleotide sequence ID" value="XM_003677286.1"/>
</dbReference>
<feature type="region of interest" description="Disordered" evidence="1">
    <location>
        <begin position="209"/>
        <end position="238"/>
    </location>
</feature>
<feature type="transmembrane region" description="Helical" evidence="2">
    <location>
        <begin position="21"/>
        <end position="39"/>
    </location>
</feature>
<dbReference type="Gene3D" id="3.50.50.60">
    <property type="entry name" value="FAD/NAD(P)-binding domain"/>
    <property type="match status" value="2"/>
</dbReference>
<evidence type="ECO:0000256" key="2">
    <source>
        <dbReference type="SAM" id="Phobius"/>
    </source>
</evidence>
<feature type="compositionally biased region" description="Polar residues" evidence="1">
    <location>
        <begin position="219"/>
        <end position="236"/>
    </location>
</feature>
<dbReference type="Proteomes" id="UP000001640">
    <property type="component" value="Chromosome 7"/>
</dbReference>
<dbReference type="FunFam" id="3.50.50.60:FF:000237">
    <property type="entry name" value="FAD dependent oxidoreductase"/>
    <property type="match status" value="1"/>
</dbReference>
<keyword evidence="5" id="KW-1185">Reference proteome</keyword>
<dbReference type="PANTHER" id="PTHR13847">
    <property type="entry name" value="SARCOSINE DEHYDROGENASE-RELATED"/>
    <property type="match status" value="1"/>
</dbReference>
<evidence type="ECO:0000256" key="1">
    <source>
        <dbReference type="SAM" id="MobiDB-lite"/>
    </source>
</evidence>
<dbReference type="InParanoid" id="G0VHU7"/>
<evidence type="ECO:0000313" key="5">
    <source>
        <dbReference type="Proteomes" id="UP000001640"/>
    </source>
</evidence>
<dbReference type="InterPro" id="IPR036188">
    <property type="entry name" value="FAD/NAD-bd_sf"/>
</dbReference>
<dbReference type="KEGG" id="ncs:NCAS_0G00940"/>
<organism evidence="4 5">
    <name type="scientific">Naumovozyma castellii</name>
    <name type="common">Yeast</name>
    <name type="synonym">Saccharomyces castellii</name>
    <dbReference type="NCBI Taxonomy" id="27288"/>
    <lineage>
        <taxon>Eukaryota</taxon>
        <taxon>Fungi</taxon>
        <taxon>Dikarya</taxon>
        <taxon>Ascomycota</taxon>
        <taxon>Saccharomycotina</taxon>
        <taxon>Saccharomycetes</taxon>
        <taxon>Saccharomycetales</taxon>
        <taxon>Saccharomycetaceae</taxon>
        <taxon>Naumovozyma</taxon>
    </lineage>
</organism>
<dbReference type="GO" id="GO:0042147">
    <property type="term" value="P:retrograde transport, endosome to Golgi"/>
    <property type="evidence" value="ECO:0007669"/>
    <property type="project" value="EnsemblFungi"/>
</dbReference>
<dbReference type="OrthoDB" id="498204at2759"/>
<reference key="2">
    <citation type="submission" date="2011-08" db="EMBL/GenBank/DDBJ databases">
        <title>Genome sequence of Naumovozyma castellii.</title>
        <authorList>
            <person name="Gordon J.L."/>
            <person name="Armisen D."/>
            <person name="Proux-Wera E."/>
            <person name="OhEigeartaigh S.S."/>
            <person name="Byrne K.P."/>
            <person name="Wolfe K.H."/>
        </authorList>
    </citation>
    <scope>NUCLEOTIDE SEQUENCE</scope>
    <source>
        <strain>Type strain:CBS 4309</strain>
    </source>
</reference>
<dbReference type="EMBL" id="HE576758">
    <property type="protein sequence ID" value="CCC70981.1"/>
    <property type="molecule type" value="Genomic_DNA"/>
</dbReference>
<dbReference type="Gene3D" id="3.30.9.10">
    <property type="entry name" value="D-Amino Acid Oxidase, subunit A, domain 2"/>
    <property type="match status" value="1"/>
</dbReference>
<accession>G0VHU7</accession>
<dbReference type="PANTHER" id="PTHR13847:SF150">
    <property type="entry name" value="OXIDOREDUCTASE TDA3-RELATED"/>
    <property type="match status" value="1"/>
</dbReference>
<dbReference type="OMA" id="DDTVYAC"/>
<dbReference type="GO" id="GO:0005829">
    <property type="term" value="C:cytosol"/>
    <property type="evidence" value="ECO:0007669"/>
    <property type="project" value="GOC"/>
</dbReference>
<dbReference type="AlphaFoldDB" id="G0VHU7"/>
<dbReference type="HOGENOM" id="CLU_007884_14_0_1"/>
<feature type="domain" description="FAD dependent oxidoreductase" evidence="3">
    <location>
        <begin position="262"/>
        <end position="508"/>
    </location>
</feature>
<keyword evidence="2" id="KW-0812">Transmembrane</keyword>
<dbReference type="eggNOG" id="KOG2852">
    <property type="taxonomic scope" value="Eukaryota"/>
</dbReference>
<protein>
    <recommendedName>
        <fullName evidence="3">FAD dependent oxidoreductase domain-containing protein</fullName>
    </recommendedName>
</protein>
<name>G0VHU7_NAUCA</name>
<feature type="compositionally biased region" description="Acidic residues" evidence="1">
    <location>
        <begin position="173"/>
        <end position="185"/>
    </location>
</feature>
<dbReference type="Pfam" id="PF01266">
    <property type="entry name" value="DAO"/>
    <property type="match status" value="2"/>
</dbReference>
<evidence type="ECO:0000259" key="3">
    <source>
        <dbReference type="Pfam" id="PF01266"/>
    </source>
</evidence>
<sequence>MDDTDIAYLSHPSKRAEDKHHIVIIGAGIIGVCTAYYLTQHPDFNPETHHITIIEARKVACGASGKAGGLLASWAFPSLIVPLSFQLHQDLSDIYQGEQNWDYRRLSTISLEADVRDENIKLQKDKADLVRKEKEMQKAFSKTKLSNKSKDLSSSSSSSGSNSNSEEGSGVDSNEEGESNEDEESSLDRYYTDDELYFSVTNSMSDVFSKNGSRGKLDSSPNATPSTNMESTSNYQDPLPRDLDWIKKEFVETWSSLGGRESTAQVHPYKFTKFLLKKAMESGAIDVVLGKVTGMDIDDSDDQNKFAHGVTYTPILNPTKQHVEDDNELLEPPEPENIHIQDVQQVIVTTGPWTAQLLKNCPISGLRAHSITIKPVTTHSSVAPYAIFTELKVNDTQYFSPELYARRDEVYVCGEGDTLTEVPDPIRSVEYIKEKCDELYSYVSKISGPLAEGHVLKRQACYLPVLNVATSSGPLLGETNVSNLFIASGHSCWGINNGPATGKIMAELLLEGESKSADISSLSPKLYFDASII</sequence>
<feature type="domain" description="FAD dependent oxidoreductase" evidence="3">
    <location>
        <begin position="22"/>
        <end position="123"/>
    </location>
</feature>
<gene>
    <name evidence="4" type="primary">NCAS0G00940</name>
    <name evidence="4" type="ordered locus">NCAS_0G00940</name>
</gene>
<keyword evidence="2" id="KW-1133">Transmembrane helix</keyword>
<dbReference type="SUPFAM" id="SSF51905">
    <property type="entry name" value="FAD/NAD(P)-binding domain"/>
    <property type="match status" value="1"/>
</dbReference>
<dbReference type="InterPro" id="IPR006076">
    <property type="entry name" value="FAD-dep_OxRdtase"/>
</dbReference>
<proteinExistence type="predicted"/>
<evidence type="ECO:0000313" key="4">
    <source>
        <dbReference type="EMBL" id="CCC70981.1"/>
    </source>
</evidence>
<keyword evidence="2" id="KW-0472">Membrane</keyword>
<reference evidence="4 5" key="1">
    <citation type="journal article" date="2011" name="Proc. Natl. Acad. Sci. U.S.A.">
        <title>Evolutionary erosion of yeast sex chromosomes by mating-type switching accidents.</title>
        <authorList>
            <person name="Gordon J.L."/>
            <person name="Armisen D."/>
            <person name="Proux-Wera E."/>
            <person name="Oheigeartaigh S.S."/>
            <person name="Byrne K.P."/>
            <person name="Wolfe K.H."/>
        </authorList>
    </citation>
    <scope>NUCLEOTIDE SEQUENCE [LARGE SCALE GENOMIC DNA]</scope>
    <source>
        <strain evidence="5">ATCC 76901 / BCRC 22586 / CBS 4309 / NBRC 1992 / NRRL Y-12630</strain>
    </source>
</reference>
<dbReference type="STRING" id="1064592.G0VHU7"/>